<dbReference type="CDD" id="cd06260">
    <property type="entry name" value="DUF820-like"/>
    <property type="match status" value="1"/>
</dbReference>
<dbReference type="EMBL" id="CADCWK010000253">
    <property type="protein sequence ID" value="CAA9568049.1"/>
    <property type="molecule type" value="Genomic_DNA"/>
</dbReference>
<dbReference type="Gene3D" id="3.90.1570.10">
    <property type="entry name" value="tt1808, chain A"/>
    <property type="match status" value="1"/>
</dbReference>
<dbReference type="PANTHER" id="PTHR34107">
    <property type="entry name" value="SLL0198 PROTEIN-RELATED"/>
    <property type="match status" value="1"/>
</dbReference>
<dbReference type="AlphaFoldDB" id="A0A6J4V482"/>
<organism evidence="2">
    <name type="scientific">uncultured Thermomicrobiales bacterium</name>
    <dbReference type="NCBI Taxonomy" id="1645740"/>
    <lineage>
        <taxon>Bacteria</taxon>
        <taxon>Pseudomonadati</taxon>
        <taxon>Thermomicrobiota</taxon>
        <taxon>Thermomicrobia</taxon>
        <taxon>Thermomicrobiales</taxon>
        <taxon>environmental samples</taxon>
    </lineage>
</organism>
<protein>
    <recommendedName>
        <fullName evidence="1">Putative restriction endonuclease domain-containing protein</fullName>
    </recommendedName>
</protein>
<dbReference type="Pfam" id="PF05685">
    <property type="entry name" value="Uma2"/>
    <property type="match status" value="1"/>
</dbReference>
<dbReference type="InterPro" id="IPR012296">
    <property type="entry name" value="Nuclease_put_TT1808"/>
</dbReference>
<dbReference type="SUPFAM" id="SSF52980">
    <property type="entry name" value="Restriction endonuclease-like"/>
    <property type="match status" value="1"/>
</dbReference>
<reference evidence="2" key="1">
    <citation type="submission" date="2020-02" db="EMBL/GenBank/DDBJ databases">
        <authorList>
            <person name="Meier V. D."/>
        </authorList>
    </citation>
    <scope>NUCLEOTIDE SEQUENCE</scope>
    <source>
        <strain evidence="2">AVDCRST_MAG33</strain>
    </source>
</reference>
<dbReference type="InterPro" id="IPR008538">
    <property type="entry name" value="Uma2"/>
</dbReference>
<gene>
    <name evidence="2" type="ORF">AVDCRST_MAG33-2243</name>
</gene>
<dbReference type="InterPro" id="IPR011335">
    <property type="entry name" value="Restrct_endonuc-II-like"/>
</dbReference>
<dbReference type="PANTHER" id="PTHR34107:SF4">
    <property type="entry name" value="SLL1222 PROTEIN"/>
    <property type="match status" value="1"/>
</dbReference>
<accession>A0A6J4V482</accession>
<proteinExistence type="predicted"/>
<name>A0A6J4V482_9BACT</name>
<feature type="domain" description="Putative restriction endonuclease" evidence="1">
    <location>
        <begin position="31"/>
        <end position="177"/>
    </location>
</feature>
<evidence type="ECO:0000259" key="1">
    <source>
        <dbReference type="Pfam" id="PF05685"/>
    </source>
</evidence>
<sequence>MSIEPLVHPDEVDMVAQTHPATLENLAATPDDGRTHELIDGEIVVSAARTFGHQLVSQLMNGHLFDWVREHGTGLALAAPTDVVLDNIQVLQPDLLYIADDNRGEIVDGRFHGAPDLVVEIVSPTSRSRDSIVKPMRYARFGVREFWLVDPDHRSITAYDLVDGLYTERLADTDGSLASGVMGGLRVEPEALFAEVDRVIARRRPIS</sequence>
<evidence type="ECO:0000313" key="2">
    <source>
        <dbReference type="EMBL" id="CAA9568049.1"/>
    </source>
</evidence>